<dbReference type="RefSeq" id="WP_152754119.1">
    <property type="nucleotide sequence ID" value="NZ_SPSE01000067.1"/>
</dbReference>
<dbReference type="Proteomes" id="UP000342249">
    <property type="component" value="Unassembled WGS sequence"/>
</dbReference>
<proteinExistence type="predicted"/>
<dbReference type="Pfam" id="PF01548">
    <property type="entry name" value="DEDD_Tnp_IS110"/>
    <property type="match status" value="1"/>
</dbReference>
<sequence>MSKYLNSLVVGIDVASEFSFASILAPDGSQYRKPFKFFHTALGFNYLIEQIKKAEKEFSTTPVFFMESTGVYHLTLFHFLKDKKFETFVINPLVTNCNKNKNIRKVKNDRNDALSIAQLGKFQDIKVSSDSDIKIFTLKLLVRDYYKLIDTRSGFKKKLSNSLYMSFSGYQKVFSNTCGLVSIKILKKYPTPQAVISAQKQDIIDILLNSRKGIKWAEKKYNSLIEASENAQFVSLSSPWLSVSITTSISIYEAIDAEIATLLKQIKCFIDSDEMSTIFRKNILLLMSIPGIGYNTAITILAEIGGIDKFVTPKQLVAFFGVDPAVNESGNFKGDKVKMSKRGTRFGRRALYAAALASIRMKRNGEATNHVLLKYYKENLKGKKAKVALVAVMHKLIKYLFAVLRNQEEYQVRDPKLHQKMFLENKTIIAA</sequence>
<dbReference type="InterPro" id="IPR047650">
    <property type="entry name" value="Transpos_IS110"/>
</dbReference>
<reference evidence="3 4" key="1">
    <citation type="journal article" date="2019" name="Lett. Appl. Microbiol.">
        <title>A case of 'blown pack' spoilage of vacuum-packaged pork likely associated with Clostridium estertheticum in Canada.</title>
        <authorList>
            <person name="Zhang P."/>
            <person name="Ward P."/>
            <person name="McMullen L.M."/>
            <person name="Yang X."/>
        </authorList>
    </citation>
    <scope>NUCLEOTIDE SEQUENCE [LARGE SCALE GENOMIC DNA]</scope>
    <source>
        <strain evidence="3 4">MA19</strain>
    </source>
</reference>
<evidence type="ECO:0000259" key="1">
    <source>
        <dbReference type="Pfam" id="PF01548"/>
    </source>
</evidence>
<dbReference type="InterPro" id="IPR002525">
    <property type="entry name" value="Transp_IS110-like_N"/>
</dbReference>
<gene>
    <name evidence="3" type="ORF">E4V82_23290</name>
</gene>
<dbReference type="GO" id="GO:0006313">
    <property type="term" value="P:DNA transposition"/>
    <property type="evidence" value="ECO:0007669"/>
    <property type="project" value="InterPro"/>
</dbReference>
<name>A0A5N7IVJ2_9CLOT</name>
<dbReference type="Pfam" id="PF02371">
    <property type="entry name" value="Transposase_20"/>
    <property type="match status" value="1"/>
</dbReference>
<dbReference type="PANTHER" id="PTHR33055">
    <property type="entry name" value="TRANSPOSASE FOR INSERTION SEQUENCE ELEMENT IS1111A"/>
    <property type="match status" value="1"/>
</dbReference>
<dbReference type="AlphaFoldDB" id="A0A5N7IVJ2"/>
<protein>
    <submittedName>
        <fullName evidence="3">IS110 family transposase</fullName>
    </submittedName>
</protein>
<accession>A0A5N7IVJ2</accession>
<evidence type="ECO:0000313" key="3">
    <source>
        <dbReference type="EMBL" id="MPQ64990.1"/>
    </source>
</evidence>
<feature type="domain" description="Transposase IS116/IS110/IS902 C-terminal" evidence="2">
    <location>
        <begin position="285"/>
        <end position="365"/>
    </location>
</feature>
<dbReference type="InterPro" id="IPR003346">
    <property type="entry name" value="Transposase_20"/>
</dbReference>
<dbReference type="NCBIfam" id="NF033542">
    <property type="entry name" value="transpos_IS110"/>
    <property type="match status" value="1"/>
</dbReference>
<evidence type="ECO:0000259" key="2">
    <source>
        <dbReference type="Pfam" id="PF02371"/>
    </source>
</evidence>
<evidence type="ECO:0000313" key="4">
    <source>
        <dbReference type="Proteomes" id="UP000342249"/>
    </source>
</evidence>
<feature type="domain" description="Transposase IS110-like N-terminal" evidence="1">
    <location>
        <begin position="10"/>
        <end position="163"/>
    </location>
</feature>
<dbReference type="GO" id="GO:0004803">
    <property type="term" value="F:transposase activity"/>
    <property type="evidence" value="ECO:0007669"/>
    <property type="project" value="InterPro"/>
</dbReference>
<comment type="caution">
    <text evidence="3">The sequence shown here is derived from an EMBL/GenBank/DDBJ whole genome shotgun (WGS) entry which is preliminary data.</text>
</comment>
<dbReference type="EMBL" id="SPSF01000070">
    <property type="protein sequence ID" value="MPQ64990.1"/>
    <property type="molecule type" value="Genomic_DNA"/>
</dbReference>
<organism evidence="3 4">
    <name type="scientific">Clostridium estertheticum</name>
    <dbReference type="NCBI Taxonomy" id="238834"/>
    <lineage>
        <taxon>Bacteria</taxon>
        <taxon>Bacillati</taxon>
        <taxon>Bacillota</taxon>
        <taxon>Clostridia</taxon>
        <taxon>Eubacteriales</taxon>
        <taxon>Clostridiaceae</taxon>
        <taxon>Clostridium</taxon>
    </lineage>
</organism>
<dbReference type="PANTHER" id="PTHR33055:SF15">
    <property type="entry name" value="TRANSPOSASE-RELATED"/>
    <property type="match status" value="1"/>
</dbReference>
<dbReference type="GO" id="GO:0003677">
    <property type="term" value="F:DNA binding"/>
    <property type="evidence" value="ECO:0007669"/>
    <property type="project" value="InterPro"/>
</dbReference>